<reference evidence="7" key="2">
    <citation type="submission" date="2023-05" db="EMBL/GenBank/DDBJ databases">
        <authorList>
            <consortium name="Lawrence Berkeley National Laboratory"/>
            <person name="Steindorff A."/>
            <person name="Hensen N."/>
            <person name="Bonometti L."/>
            <person name="Westerberg I."/>
            <person name="Brannstrom I.O."/>
            <person name="Guillou S."/>
            <person name="Cros-Aarteil S."/>
            <person name="Calhoun S."/>
            <person name="Haridas S."/>
            <person name="Kuo A."/>
            <person name="Mondo S."/>
            <person name="Pangilinan J."/>
            <person name="Riley R."/>
            <person name="Labutti K."/>
            <person name="Andreopoulos B."/>
            <person name="Lipzen A."/>
            <person name="Chen C."/>
            <person name="Yanf M."/>
            <person name="Daum C."/>
            <person name="Ng V."/>
            <person name="Clum A."/>
            <person name="Ohm R."/>
            <person name="Martin F."/>
            <person name="Silar P."/>
            <person name="Natvig D."/>
            <person name="Lalanne C."/>
            <person name="Gautier V."/>
            <person name="Ament-Velasquez S.L."/>
            <person name="Kruys A."/>
            <person name="Hutchinson M.I."/>
            <person name="Powell A.J."/>
            <person name="Barry K."/>
            <person name="Miller A.N."/>
            <person name="Grigoriev I.V."/>
            <person name="Debuchy R."/>
            <person name="Gladieux P."/>
            <person name="Thoren M.H."/>
            <person name="Johannesson H."/>
        </authorList>
    </citation>
    <scope>NUCLEOTIDE SEQUENCE</scope>
    <source>
        <strain evidence="7">CBS 990.96</strain>
    </source>
</reference>
<dbReference type="Proteomes" id="UP001301958">
    <property type="component" value="Unassembled WGS sequence"/>
</dbReference>
<accession>A0AAN7BQH3</accession>
<comment type="subcellular location">
    <subcellularLocation>
        <location evidence="1">Nucleus</location>
    </subcellularLocation>
</comment>
<sequence>MAGDDYDDACLPTQEQLDEHLRELDEYLQKKTDPNDKPSSDRPKVTKFRFKSSRSNRHRDRDDDRHDRSEEQEEESRGRKRSSHHRRHHHHHRHRHSRSKSPPPAPNPWAPNPLDRETAFRESLFDAMADDEGAAYWEGIYGQPIHIYPPPGTSSSARGGAGGHLEQMTDDQYADYVLRKMWEKTHAGLLEARAREKMAKEKQKEEDELRRKERARIEKEMERSLAKGEERRRRRKWEGYLRKWEEWDGLSEDRIPWPEGVGVPGEVKRFFEVGLEGVEDKVGRLKEERVRWHPDKMLQRFGGKVGKGVMKDVTAVFQVVDGLFGELRRGKR</sequence>
<proteinExistence type="predicted"/>
<evidence type="ECO:0000256" key="5">
    <source>
        <dbReference type="ARBA" id="ARBA00023242"/>
    </source>
</evidence>
<dbReference type="PANTHER" id="PTHR15263">
    <property type="entry name" value="I-KAPPA-B-LIKE PROTEIN IKBL"/>
    <property type="match status" value="1"/>
</dbReference>
<evidence type="ECO:0000256" key="4">
    <source>
        <dbReference type="ARBA" id="ARBA00023043"/>
    </source>
</evidence>
<dbReference type="AlphaFoldDB" id="A0AAN7BQH3"/>
<gene>
    <name evidence="7" type="ORF">QBC38DRAFT_477103</name>
</gene>
<evidence type="ECO:0000256" key="3">
    <source>
        <dbReference type="ARBA" id="ARBA00022737"/>
    </source>
</evidence>
<keyword evidence="2" id="KW-0597">Phosphoprotein</keyword>
<keyword evidence="3" id="KW-0677">Repeat</keyword>
<feature type="compositionally biased region" description="Basic and acidic residues" evidence="6">
    <location>
        <begin position="59"/>
        <end position="69"/>
    </location>
</feature>
<evidence type="ECO:0000313" key="8">
    <source>
        <dbReference type="Proteomes" id="UP001301958"/>
    </source>
</evidence>
<protein>
    <submittedName>
        <fullName evidence="7">Uncharacterized protein</fullName>
    </submittedName>
</protein>
<keyword evidence="5" id="KW-0539">Nucleus</keyword>
<feature type="region of interest" description="Disordered" evidence="6">
    <location>
        <begin position="1"/>
        <end position="125"/>
    </location>
</feature>
<organism evidence="7 8">
    <name type="scientific">Podospora fimiseda</name>
    <dbReference type="NCBI Taxonomy" id="252190"/>
    <lineage>
        <taxon>Eukaryota</taxon>
        <taxon>Fungi</taxon>
        <taxon>Dikarya</taxon>
        <taxon>Ascomycota</taxon>
        <taxon>Pezizomycotina</taxon>
        <taxon>Sordariomycetes</taxon>
        <taxon>Sordariomycetidae</taxon>
        <taxon>Sordariales</taxon>
        <taxon>Podosporaceae</taxon>
        <taxon>Podospora</taxon>
    </lineage>
</organism>
<feature type="compositionally biased region" description="Basic residues" evidence="6">
    <location>
        <begin position="78"/>
        <end position="99"/>
    </location>
</feature>
<feature type="compositionally biased region" description="Basic residues" evidence="6">
    <location>
        <begin position="45"/>
        <end position="58"/>
    </location>
</feature>
<keyword evidence="8" id="KW-1185">Reference proteome</keyword>
<feature type="compositionally biased region" description="Basic and acidic residues" evidence="6">
    <location>
        <begin position="17"/>
        <end position="44"/>
    </location>
</feature>
<feature type="compositionally biased region" description="Pro residues" evidence="6">
    <location>
        <begin position="101"/>
        <end position="111"/>
    </location>
</feature>
<evidence type="ECO:0000256" key="1">
    <source>
        <dbReference type="ARBA" id="ARBA00004123"/>
    </source>
</evidence>
<evidence type="ECO:0000256" key="2">
    <source>
        <dbReference type="ARBA" id="ARBA00022553"/>
    </source>
</evidence>
<keyword evidence="4" id="KW-0040">ANK repeat</keyword>
<comment type="caution">
    <text evidence="7">The sequence shown here is derived from an EMBL/GenBank/DDBJ whole genome shotgun (WGS) entry which is preliminary data.</text>
</comment>
<dbReference type="GO" id="GO:0005634">
    <property type="term" value="C:nucleus"/>
    <property type="evidence" value="ECO:0007669"/>
    <property type="project" value="UniProtKB-SubCell"/>
</dbReference>
<reference evidence="7" key="1">
    <citation type="journal article" date="2023" name="Mol. Phylogenet. Evol.">
        <title>Genome-scale phylogeny and comparative genomics of the fungal order Sordariales.</title>
        <authorList>
            <person name="Hensen N."/>
            <person name="Bonometti L."/>
            <person name="Westerberg I."/>
            <person name="Brannstrom I.O."/>
            <person name="Guillou S."/>
            <person name="Cros-Aarteil S."/>
            <person name="Calhoun S."/>
            <person name="Haridas S."/>
            <person name="Kuo A."/>
            <person name="Mondo S."/>
            <person name="Pangilinan J."/>
            <person name="Riley R."/>
            <person name="LaButti K."/>
            <person name="Andreopoulos B."/>
            <person name="Lipzen A."/>
            <person name="Chen C."/>
            <person name="Yan M."/>
            <person name="Daum C."/>
            <person name="Ng V."/>
            <person name="Clum A."/>
            <person name="Steindorff A."/>
            <person name="Ohm R.A."/>
            <person name="Martin F."/>
            <person name="Silar P."/>
            <person name="Natvig D.O."/>
            <person name="Lalanne C."/>
            <person name="Gautier V."/>
            <person name="Ament-Velasquez S.L."/>
            <person name="Kruys A."/>
            <person name="Hutchinson M.I."/>
            <person name="Powell A.J."/>
            <person name="Barry K."/>
            <person name="Miller A.N."/>
            <person name="Grigoriev I.V."/>
            <person name="Debuchy R."/>
            <person name="Gladieux P."/>
            <person name="Hiltunen Thoren M."/>
            <person name="Johannesson H."/>
        </authorList>
    </citation>
    <scope>NUCLEOTIDE SEQUENCE</scope>
    <source>
        <strain evidence="7">CBS 990.96</strain>
    </source>
</reference>
<dbReference type="GO" id="GO:0043124">
    <property type="term" value="P:negative regulation of canonical NF-kappaB signal transduction"/>
    <property type="evidence" value="ECO:0007669"/>
    <property type="project" value="InterPro"/>
</dbReference>
<evidence type="ECO:0000256" key="6">
    <source>
        <dbReference type="SAM" id="MobiDB-lite"/>
    </source>
</evidence>
<evidence type="ECO:0000313" key="7">
    <source>
        <dbReference type="EMBL" id="KAK4227683.1"/>
    </source>
</evidence>
<name>A0AAN7BQH3_9PEZI</name>
<feature type="region of interest" description="Disordered" evidence="6">
    <location>
        <begin position="196"/>
        <end position="234"/>
    </location>
</feature>
<feature type="compositionally biased region" description="Basic and acidic residues" evidence="6">
    <location>
        <begin position="114"/>
        <end position="124"/>
    </location>
</feature>
<dbReference type="InterPro" id="IPR038753">
    <property type="entry name" value="NFKBIL1"/>
</dbReference>
<dbReference type="PANTHER" id="PTHR15263:SF1">
    <property type="entry name" value="NF-KAPPA-B INHIBITOR-LIKE PROTEIN 1"/>
    <property type="match status" value="1"/>
</dbReference>
<dbReference type="EMBL" id="MU865328">
    <property type="protein sequence ID" value="KAK4227683.1"/>
    <property type="molecule type" value="Genomic_DNA"/>
</dbReference>